<feature type="domain" description="FAD-binding" evidence="5">
    <location>
        <begin position="12"/>
        <end position="355"/>
    </location>
</feature>
<evidence type="ECO:0000256" key="1">
    <source>
        <dbReference type="ARBA" id="ARBA00001974"/>
    </source>
</evidence>
<organism evidence="6 7">
    <name type="scientific">Reticulibacter mediterranei</name>
    <dbReference type="NCBI Taxonomy" id="2778369"/>
    <lineage>
        <taxon>Bacteria</taxon>
        <taxon>Bacillati</taxon>
        <taxon>Chloroflexota</taxon>
        <taxon>Ktedonobacteria</taxon>
        <taxon>Ktedonobacterales</taxon>
        <taxon>Reticulibacteraceae</taxon>
        <taxon>Reticulibacter</taxon>
    </lineage>
</organism>
<keyword evidence="7" id="KW-1185">Reference proteome</keyword>
<dbReference type="PRINTS" id="PR00420">
    <property type="entry name" value="RNGMNOXGNASE"/>
</dbReference>
<dbReference type="Proteomes" id="UP000597444">
    <property type="component" value="Unassembled WGS sequence"/>
</dbReference>
<dbReference type="PANTHER" id="PTHR43004:SF19">
    <property type="entry name" value="BINDING MONOOXYGENASE, PUTATIVE (JCVI)-RELATED"/>
    <property type="match status" value="1"/>
</dbReference>
<dbReference type="AlphaFoldDB" id="A0A8J3IUH3"/>
<dbReference type="Gene3D" id="3.30.70.2450">
    <property type="match status" value="1"/>
</dbReference>
<dbReference type="GO" id="GO:0071949">
    <property type="term" value="F:FAD binding"/>
    <property type="evidence" value="ECO:0007669"/>
    <property type="project" value="InterPro"/>
</dbReference>
<comment type="similarity">
    <text evidence="2">Belongs to the PheA/TfdB FAD monooxygenase family.</text>
</comment>
<name>A0A8J3IUH3_9CHLR</name>
<evidence type="ECO:0000313" key="7">
    <source>
        <dbReference type="Proteomes" id="UP000597444"/>
    </source>
</evidence>
<proteinExistence type="inferred from homology"/>
<dbReference type="InterPro" id="IPR036249">
    <property type="entry name" value="Thioredoxin-like_sf"/>
</dbReference>
<dbReference type="SUPFAM" id="SSF51905">
    <property type="entry name" value="FAD/NAD(P)-binding domain"/>
    <property type="match status" value="1"/>
</dbReference>
<comment type="cofactor">
    <cofactor evidence="1">
        <name>FAD</name>
        <dbReference type="ChEBI" id="CHEBI:57692"/>
    </cofactor>
</comment>
<dbReference type="NCBIfam" id="NF004832">
    <property type="entry name" value="PRK06184.1"/>
    <property type="match status" value="1"/>
</dbReference>
<evidence type="ECO:0000259" key="5">
    <source>
        <dbReference type="Pfam" id="PF01494"/>
    </source>
</evidence>
<dbReference type="PANTHER" id="PTHR43004">
    <property type="entry name" value="TRK SYSTEM POTASSIUM UPTAKE PROTEIN"/>
    <property type="match status" value="1"/>
</dbReference>
<evidence type="ECO:0000313" key="6">
    <source>
        <dbReference type="EMBL" id="GHO97002.1"/>
    </source>
</evidence>
<protein>
    <submittedName>
        <fullName evidence="6">3-(3-hydroxyphenyl)propionate hydroxylase</fullName>
    </submittedName>
</protein>
<evidence type="ECO:0000256" key="3">
    <source>
        <dbReference type="ARBA" id="ARBA00022630"/>
    </source>
</evidence>
<keyword evidence="3" id="KW-0285">Flavoprotein</keyword>
<dbReference type="InterPro" id="IPR050641">
    <property type="entry name" value="RIFMO-like"/>
</dbReference>
<evidence type="ECO:0000256" key="4">
    <source>
        <dbReference type="ARBA" id="ARBA00022827"/>
    </source>
</evidence>
<dbReference type="InterPro" id="IPR002938">
    <property type="entry name" value="FAD-bd"/>
</dbReference>
<gene>
    <name evidence="6" type="primary">mhpA_3</name>
    <name evidence="6" type="ORF">KSF_070500</name>
</gene>
<dbReference type="Gene3D" id="3.50.50.60">
    <property type="entry name" value="FAD/NAD(P)-binding domain"/>
    <property type="match status" value="1"/>
</dbReference>
<dbReference type="InterPro" id="IPR036188">
    <property type="entry name" value="FAD/NAD-bd_sf"/>
</dbReference>
<reference evidence="6" key="1">
    <citation type="submission" date="2020-10" db="EMBL/GenBank/DDBJ databases">
        <title>Taxonomic study of unclassified bacteria belonging to the class Ktedonobacteria.</title>
        <authorList>
            <person name="Yabe S."/>
            <person name="Wang C.M."/>
            <person name="Zheng Y."/>
            <person name="Sakai Y."/>
            <person name="Cavaletti L."/>
            <person name="Monciardini P."/>
            <person name="Donadio S."/>
        </authorList>
    </citation>
    <scope>NUCLEOTIDE SEQUENCE</scope>
    <source>
        <strain evidence="6">ID150040</strain>
    </source>
</reference>
<dbReference type="EMBL" id="BNJK01000001">
    <property type="protein sequence ID" value="GHO97002.1"/>
    <property type="molecule type" value="Genomic_DNA"/>
</dbReference>
<dbReference type="SUPFAM" id="SSF52833">
    <property type="entry name" value="Thioredoxin-like"/>
    <property type="match status" value="1"/>
</dbReference>
<sequence>MNDTQTNNTLIDVLIVGAGPVGLTLACDLARRDISCRIIDKQTIYPIGSRARGVSGRTREVFEDLGIINQLNAYVEPYLPTRFYDRNNILVRETQRASSPNIQPKPEKPYYNVLISQEHTEAVLREKLASYGVYVEMGCTLTGFTQHAQSVVAEVVHAGKSETIEARYLVGCDGGHSVVRKYADISFLGETWIGECNLFGNVHVDGLNPNYWYFWNDPAWGMLALNPMIHSNGWFFSASLHLDESGAFPPPTVETLQRLFDERVNGLSIHFSNATYISTYQPNVRMVDRYRNGRVFLAGDAAHVHTPAGGQGMNTGIQDAYNLAWKLAHVLHGAPKSLLDTYQAERLPIAQNVLSSTTARIRAWSKFDSDDSTSGTQAISNSLLGKDAFADVTQLSVTYRGGPLACDLDHVTSIRAGDRAPDAPCVSVESGEQVRLFDLYRGTHFTLLLFGNQPAPQLPTSALDHIQLYRIIRSGETAGNNDHVLIDTEGHAYRAYGVSGDALILLRPDGYIGLTAGNAPSQAIIGYLNKVL</sequence>
<comment type="caution">
    <text evidence="6">The sequence shown here is derived from an EMBL/GenBank/DDBJ whole genome shotgun (WGS) entry which is preliminary data.</text>
</comment>
<dbReference type="Gene3D" id="3.40.30.120">
    <property type="match status" value="1"/>
</dbReference>
<dbReference type="GO" id="GO:0016709">
    <property type="term" value="F:oxidoreductase activity, acting on paired donors, with incorporation or reduction of molecular oxygen, NAD(P)H as one donor, and incorporation of one atom of oxygen"/>
    <property type="evidence" value="ECO:0007669"/>
    <property type="project" value="UniProtKB-ARBA"/>
</dbReference>
<evidence type="ECO:0000256" key="2">
    <source>
        <dbReference type="ARBA" id="ARBA00007801"/>
    </source>
</evidence>
<dbReference type="RefSeq" id="WP_220207590.1">
    <property type="nucleotide sequence ID" value="NZ_BNJK01000001.1"/>
</dbReference>
<accession>A0A8J3IUH3</accession>
<keyword evidence="4" id="KW-0274">FAD</keyword>
<dbReference type="Pfam" id="PF01494">
    <property type="entry name" value="FAD_binding_3"/>
    <property type="match status" value="1"/>
</dbReference>